<dbReference type="EMBL" id="GBRH01197010">
    <property type="protein sequence ID" value="JAE00886.1"/>
    <property type="molecule type" value="Transcribed_RNA"/>
</dbReference>
<reference evidence="2" key="1">
    <citation type="submission" date="2014-09" db="EMBL/GenBank/DDBJ databases">
        <authorList>
            <person name="Magalhaes I.L.F."/>
            <person name="Oliveira U."/>
            <person name="Santos F.R."/>
            <person name="Vidigal T.H.D.A."/>
            <person name="Brescovit A.D."/>
            <person name="Santos A.J."/>
        </authorList>
    </citation>
    <scope>NUCLEOTIDE SEQUENCE</scope>
    <source>
        <tissue evidence="2">Shoot tissue taken approximately 20 cm above the soil surface</tissue>
    </source>
</reference>
<protein>
    <submittedName>
        <fullName evidence="2">Uncharacterized protein</fullName>
    </submittedName>
</protein>
<feature type="compositionally biased region" description="Polar residues" evidence="1">
    <location>
        <begin position="7"/>
        <end position="32"/>
    </location>
</feature>
<evidence type="ECO:0000256" key="1">
    <source>
        <dbReference type="SAM" id="MobiDB-lite"/>
    </source>
</evidence>
<feature type="region of interest" description="Disordered" evidence="1">
    <location>
        <begin position="1"/>
        <end position="32"/>
    </location>
</feature>
<organism evidence="2">
    <name type="scientific">Arundo donax</name>
    <name type="common">Giant reed</name>
    <name type="synonym">Donax arundinaceus</name>
    <dbReference type="NCBI Taxonomy" id="35708"/>
    <lineage>
        <taxon>Eukaryota</taxon>
        <taxon>Viridiplantae</taxon>
        <taxon>Streptophyta</taxon>
        <taxon>Embryophyta</taxon>
        <taxon>Tracheophyta</taxon>
        <taxon>Spermatophyta</taxon>
        <taxon>Magnoliopsida</taxon>
        <taxon>Liliopsida</taxon>
        <taxon>Poales</taxon>
        <taxon>Poaceae</taxon>
        <taxon>PACMAD clade</taxon>
        <taxon>Arundinoideae</taxon>
        <taxon>Arundineae</taxon>
        <taxon>Arundo</taxon>
    </lineage>
</organism>
<dbReference type="AlphaFoldDB" id="A0A0A9ESL8"/>
<accession>A0A0A9ESL8</accession>
<reference evidence="2" key="2">
    <citation type="journal article" date="2015" name="Data Brief">
        <title>Shoot transcriptome of the giant reed, Arundo donax.</title>
        <authorList>
            <person name="Barrero R.A."/>
            <person name="Guerrero F.D."/>
            <person name="Moolhuijzen P."/>
            <person name="Goolsby J.A."/>
            <person name="Tidwell J."/>
            <person name="Bellgard S.E."/>
            <person name="Bellgard M.I."/>
        </authorList>
    </citation>
    <scope>NUCLEOTIDE SEQUENCE</scope>
    <source>
        <tissue evidence="2">Shoot tissue taken approximately 20 cm above the soil surface</tissue>
    </source>
</reference>
<evidence type="ECO:0000313" key="2">
    <source>
        <dbReference type="EMBL" id="JAE00886.1"/>
    </source>
</evidence>
<proteinExistence type="predicted"/>
<name>A0A0A9ESL8_ARUDO</name>
<sequence>MHPRPSLKNSLLSSFDSPPSGDLQSTRFVFSK</sequence>